<dbReference type="GO" id="GO:0005615">
    <property type="term" value="C:extracellular space"/>
    <property type="evidence" value="ECO:0007669"/>
    <property type="project" value="TreeGrafter"/>
</dbReference>
<dbReference type="GO" id="GO:0019730">
    <property type="term" value="P:antimicrobial humoral response"/>
    <property type="evidence" value="ECO:0007669"/>
    <property type="project" value="TreeGrafter"/>
</dbReference>
<dbReference type="GO" id="GO:0004869">
    <property type="term" value="F:cysteine-type endopeptidase inhibitor activity"/>
    <property type="evidence" value="ECO:0007669"/>
    <property type="project" value="UniProtKB-KW"/>
</dbReference>
<sequence length="179" mass="20274">MPTAMLCWQWTCRWAQPCALLLFLLGPQLLVTQDWDSQEEANDDQRASKNYFLATVEYGLHIFNLRSQDSNAYKVVRVLRSWKEPVDFGIVFSTELQLGRTRCGKFDEDIDNCPFQASPDVNNVRLGQRPSGYMAVDAASGQGVWGVMTTPFQGTRRGICRTEPSQAGQPRSLVRPWPV</sequence>
<comment type="subcellular location">
    <subcellularLocation>
        <location evidence="1">Secreted</location>
    </subcellularLocation>
</comment>
<keyword evidence="5" id="KW-0789">Thiol protease inhibitor</keyword>
<evidence type="ECO:0000256" key="4">
    <source>
        <dbReference type="ARBA" id="ARBA00022690"/>
    </source>
</evidence>
<evidence type="ECO:0000256" key="3">
    <source>
        <dbReference type="ARBA" id="ARBA00022525"/>
    </source>
</evidence>
<dbReference type="PANTHER" id="PTHR46945">
    <property type="entry name" value="CYSTATIN-9-LIKE"/>
    <property type="match status" value="1"/>
</dbReference>
<dbReference type="Gene3D" id="3.10.450.10">
    <property type="match status" value="1"/>
</dbReference>
<dbReference type="CTD" id="128821"/>
<dbReference type="InterPro" id="IPR046350">
    <property type="entry name" value="Cystatin_sf"/>
</dbReference>
<dbReference type="PANTHER" id="PTHR46945:SF1">
    <property type="entry name" value="CYSTATIN-9-LIKE"/>
    <property type="match status" value="1"/>
</dbReference>
<dbReference type="AlphaFoldDB" id="A0A455C0X1"/>
<feature type="signal peptide" evidence="7">
    <location>
        <begin position="1"/>
        <end position="32"/>
    </location>
</feature>
<feature type="chain" id="PRO_5019715283" evidence="7">
    <location>
        <begin position="33"/>
        <end position="179"/>
    </location>
</feature>
<organism evidence="9 10">
    <name type="scientific">Physeter macrocephalus</name>
    <name type="common">Sperm whale</name>
    <name type="synonym">Physeter catodon</name>
    <dbReference type="NCBI Taxonomy" id="9755"/>
    <lineage>
        <taxon>Eukaryota</taxon>
        <taxon>Metazoa</taxon>
        <taxon>Chordata</taxon>
        <taxon>Craniata</taxon>
        <taxon>Vertebrata</taxon>
        <taxon>Euteleostomi</taxon>
        <taxon>Mammalia</taxon>
        <taxon>Eutheria</taxon>
        <taxon>Laurasiatheria</taxon>
        <taxon>Artiodactyla</taxon>
        <taxon>Whippomorpha</taxon>
        <taxon>Cetacea</taxon>
        <taxon>Odontoceti</taxon>
        <taxon>Physeteridae</taxon>
        <taxon>Physeter</taxon>
    </lineage>
</organism>
<protein>
    <submittedName>
        <fullName evidence="10">Cystatin-9-like isoform X1</fullName>
    </submittedName>
</protein>
<dbReference type="Pfam" id="PF00031">
    <property type="entry name" value="Cystatin"/>
    <property type="match status" value="1"/>
</dbReference>
<keyword evidence="6 7" id="KW-0732">Signal</keyword>
<keyword evidence="9" id="KW-1185">Reference proteome</keyword>
<dbReference type="InParanoid" id="A0A455C0X1"/>
<evidence type="ECO:0000256" key="6">
    <source>
        <dbReference type="ARBA" id="ARBA00022729"/>
    </source>
</evidence>
<proteinExistence type="inferred from homology"/>
<keyword evidence="4" id="KW-0646">Protease inhibitor</keyword>
<comment type="similarity">
    <text evidence="2">Belongs to the cystatin family.</text>
</comment>
<evidence type="ECO:0000259" key="8">
    <source>
        <dbReference type="Pfam" id="PF00031"/>
    </source>
</evidence>
<dbReference type="KEGG" id="pcad:112064840"/>
<accession>A0A455C0X1</accession>
<feature type="domain" description="Cystatin" evidence="8">
    <location>
        <begin position="54"/>
        <end position="120"/>
    </location>
</feature>
<evidence type="ECO:0000256" key="5">
    <source>
        <dbReference type="ARBA" id="ARBA00022704"/>
    </source>
</evidence>
<dbReference type="RefSeq" id="XP_028354994.1">
    <property type="nucleotide sequence ID" value="XM_028499193.1"/>
</dbReference>
<evidence type="ECO:0000256" key="2">
    <source>
        <dbReference type="ARBA" id="ARBA00009403"/>
    </source>
</evidence>
<dbReference type="GeneID" id="112064840"/>
<dbReference type="SUPFAM" id="SSF54403">
    <property type="entry name" value="Cystatin/monellin"/>
    <property type="match status" value="1"/>
</dbReference>
<keyword evidence="3" id="KW-0964">Secreted</keyword>
<evidence type="ECO:0000256" key="1">
    <source>
        <dbReference type="ARBA" id="ARBA00004613"/>
    </source>
</evidence>
<name>A0A455C0X1_PHYMC</name>
<reference evidence="10" key="1">
    <citation type="submission" date="2025-08" db="UniProtKB">
        <authorList>
            <consortium name="RefSeq"/>
        </authorList>
    </citation>
    <scope>IDENTIFICATION</scope>
    <source>
        <tissue evidence="10">Muscle</tissue>
    </source>
</reference>
<dbReference type="InterPro" id="IPR043250">
    <property type="entry name" value="CST9-like"/>
</dbReference>
<dbReference type="InterPro" id="IPR000010">
    <property type="entry name" value="Cystatin_dom"/>
</dbReference>
<gene>
    <name evidence="10" type="primary">CST9L</name>
</gene>
<dbReference type="Proteomes" id="UP000248484">
    <property type="component" value="Chromosome 14"/>
</dbReference>
<evidence type="ECO:0000256" key="7">
    <source>
        <dbReference type="SAM" id="SignalP"/>
    </source>
</evidence>
<evidence type="ECO:0000313" key="10">
    <source>
        <dbReference type="RefSeq" id="XP_028354994.1"/>
    </source>
</evidence>
<evidence type="ECO:0000313" key="9">
    <source>
        <dbReference type="Proteomes" id="UP000248484"/>
    </source>
</evidence>
<dbReference type="OrthoDB" id="9626110at2759"/>
<dbReference type="FunCoup" id="A0A455C0X1">
    <property type="interactions" value="7"/>
</dbReference>